<protein>
    <recommendedName>
        <fullName evidence="3">Nitrogen fixation protein NifS</fullName>
    </recommendedName>
</protein>
<evidence type="ECO:0008006" key="3">
    <source>
        <dbReference type="Google" id="ProtNLM"/>
    </source>
</evidence>
<evidence type="ECO:0000313" key="2">
    <source>
        <dbReference type="Proteomes" id="UP000780690"/>
    </source>
</evidence>
<dbReference type="Proteomes" id="UP000780690">
    <property type="component" value="Unassembled WGS sequence"/>
</dbReference>
<dbReference type="RefSeq" id="WP_167134755.1">
    <property type="nucleotide sequence ID" value="NZ_VWXD01000001.1"/>
</dbReference>
<accession>A0ABX0QQ75</accession>
<reference evidence="1 2" key="1">
    <citation type="journal article" date="2019" name="bioRxiv">
        <title>Bacteria contribute to plant secondary compound degradation in a generalist herbivore system.</title>
        <authorList>
            <person name="Francoeur C.B."/>
            <person name="Khadempour L."/>
            <person name="Moreira-Soto R.D."/>
            <person name="Gotting K."/>
            <person name="Book A.J."/>
            <person name="Pinto-Tomas A.A."/>
            <person name="Keefover-Ring K."/>
            <person name="Currie C.R."/>
        </authorList>
    </citation>
    <scope>NUCLEOTIDE SEQUENCE [LARGE SCALE GENOMIC DNA]</scope>
    <source>
        <strain evidence="1 2">Acro-805</strain>
    </source>
</reference>
<evidence type="ECO:0000313" key="1">
    <source>
        <dbReference type="EMBL" id="NIE98928.1"/>
    </source>
</evidence>
<keyword evidence="2" id="KW-1185">Reference proteome</keyword>
<comment type="caution">
    <text evidence="1">The sequence shown here is derived from an EMBL/GenBank/DDBJ whole genome shotgun (WGS) entry which is preliminary data.</text>
</comment>
<proteinExistence type="predicted"/>
<name>A0ABX0QQ75_9GAMM</name>
<gene>
    <name evidence="1" type="ORF">F3J38_02395</name>
</gene>
<dbReference type="EMBL" id="VWXD01000001">
    <property type="protein sequence ID" value="NIE98928.1"/>
    <property type="molecule type" value="Genomic_DNA"/>
</dbReference>
<sequence>MKSIVFIDIPSPTLFRSPIFGANGALGYFRAEKYIAAVQSAISKRQLHWSFTLDTSESNIDTLIANDVQLLVCAPGLRFMFYRKDFDKRRMVFLTTMEYLNNDVRPVMRKLRELDDGHQKGS</sequence>
<organism evidence="1 2">
    <name type="scientific">Candidatus Pantoea formicae</name>
    <dbReference type="NCBI Taxonomy" id="2608355"/>
    <lineage>
        <taxon>Bacteria</taxon>
        <taxon>Pseudomonadati</taxon>
        <taxon>Pseudomonadota</taxon>
        <taxon>Gammaproteobacteria</taxon>
        <taxon>Enterobacterales</taxon>
        <taxon>Erwiniaceae</taxon>
        <taxon>Pantoea</taxon>
    </lineage>
</organism>